<accession>A0A4Y8ZSQ7</accession>
<comment type="subcellular location">
    <subcellularLocation>
        <location evidence="1">Cell membrane</location>
        <topology evidence="1">Multi-pass membrane protein</topology>
    </subcellularLocation>
</comment>
<evidence type="ECO:0000256" key="2">
    <source>
        <dbReference type="ARBA" id="ARBA00022475"/>
    </source>
</evidence>
<dbReference type="OrthoDB" id="7605514at2"/>
<evidence type="ECO:0000313" key="7">
    <source>
        <dbReference type="EMBL" id="TFI57486.1"/>
    </source>
</evidence>
<dbReference type="EMBL" id="SPDV01000030">
    <property type="protein sequence ID" value="TFI57486.1"/>
    <property type="molecule type" value="Genomic_DNA"/>
</dbReference>
<gene>
    <name evidence="7" type="ORF">E2493_14865</name>
</gene>
<keyword evidence="3 6" id="KW-0812">Transmembrane</keyword>
<feature type="transmembrane region" description="Helical" evidence="6">
    <location>
        <begin position="50"/>
        <end position="75"/>
    </location>
</feature>
<dbReference type="RefSeq" id="WP_135088167.1">
    <property type="nucleotide sequence ID" value="NZ_SPDV01000030.1"/>
</dbReference>
<comment type="caution">
    <text evidence="7">The sequence shown here is derived from an EMBL/GenBank/DDBJ whole genome shotgun (WGS) entry which is preliminary data.</text>
</comment>
<dbReference type="InterPro" id="IPR022791">
    <property type="entry name" value="L-PG_synthase/AglD"/>
</dbReference>
<evidence type="ECO:0000256" key="4">
    <source>
        <dbReference type="ARBA" id="ARBA00022989"/>
    </source>
</evidence>
<keyword evidence="2" id="KW-1003">Cell membrane</keyword>
<evidence type="ECO:0008006" key="9">
    <source>
        <dbReference type="Google" id="ProtNLM"/>
    </source>
</evidence>
<sequence length="304" mass="31064">MNAAAAQASIAAGLKSRPARAAFLLVAVAAAVAALATMRDQVSEGLSRVATADLGAALCFSLLHLLCAAAVWRAVLSELRSGITAPAALRIFFLSQIGKYLPGGIFTFAAAAEMGHDAGLSRRYTVSTLVITLVLTLATGTSLALVLLPLADPVALAPYWWVGLAVVAIAPVLHPAVLRRLLAFARVRTERDLTGRGIAIASAWAAACWVTIGLQVWLLAGAVGAPLSFATLCLATGGYALAWVVGFLVIIAPGGFGARDAVLALVLASHLGPAEALVVSLLSRVVTTAAEFAGAAVALVLSRR</sequence>
<feature type="transmembrane region" description="Helical" evidence="6">
    <location>
        <begin position="159"/>
        <end position="178"/>
    </location>
</feature>
<keyword evidence="5 6" id="KW-0472">Membrane</keyword>
<evidence type="ECO:0000256" key="5">
    <source>
        <dbReference type="ARBA" id="ARBA00023136"/>
    </source>
</evidence>
<protein>
    <recommendedName>
        <fullName evidence="9">Flippase-like domain-containing protein</fullName>
    </recommendedName>
</protein>
<keyword evidence="8" id="KW-1185">Reference proteome</keyword>
<feature type="transmembrane region" description="Helical" evidence="6">
    <location>
        <begin position="226"/>
        <end position="250"/>
    </location>
</feature>
<evidence type="ECO:0000256" key="6">
    <source>
        <dbReference type="SAM" id="Phobius"/>
    </source>
</evidence>
<dbReference type="Proteomes" id="UP000298213">
    <property type="component" value="Unassembled WGS sequence"/>
</dbReference>
<feature type="transmembrane region" description="Helical" evidence="6">
    <location>
        <begin position="21"/>
        <end position="38"/>
    </location>
</feature>
<organism evidence="7 8">
    <name type="scientific">Sphingomonas parva</name>
    <dbReference type="NCBI Taxonomy" id="2555898"/>
    <lineage>
        <taxon>Bacteria</taxon>
        <taxon>Pseudomonadati</taxon>
        <taxon>Pseudomonadota</taxon>
        <taxon>Alphaproteobacteria</taxon>
        <taxon>Sphingomonadales</taxon>
        <taxon>Sphingomonadaceae</taxon>
        <taxon>Sphingomonas</taxon>
    </lineage>
</organism>
<evidence type="ECO:0000256" key="3">
    <source>
        <dbReference type="ARBA" id="ARBA00022692"/>
    </source>
</evidence>
<evidence type="ECO:0000256" key="1">
    <source>
        <dbReference type="ARBA" id="ARBA00004651"/>
    </source>
</evidence>
<dbReference type="Pfam" id="PF03706">
    <property type="entry name" value="LPG_synthase_TM"/>
    <property type="match status" value="1"/>
</dbReference>
<name>A0A4Y8ZSQ7_9SPHN</name>
<dbReference type="GO" id="GO:0005886">
    <property type="term" value="C:plasma membrane"/>
    <property type="evidence" value="ECO:0007669"/>
    <property type="project" value="UniProtKB-SubCell"/>
</dbReference>
<proteinExistence type="predicted"/>
<dbReference type="AlphaFoldDB" id="A0A4Y8ZSQ7"/>
<keyword evidence="4 6" id="KW-1133">Transmembrane helix</keyword>
<feature type="transmembrane region" description="Helical" evidence="6">
    <location>
        <begin position="198"/>
        <end position="220"/>
    </location>
</feature>
<feature type="transmembrane region" description="Helical" evidence="6">
    <location>
        <begin position="124"/>
        <end position="147"/>
    </location>
</feature>
<reference evidence="7 8" key="1">
    <citation type="submission" date="2019-03" db="EMBL/GenBank/DDBJ databases">
        <title>Genome sequence of Sphingomonas sp. 17J27-24.</title>
        <authorList>
            <person name="Kim M."/>
            <person name="Maeng S."/>
            <person name="Sathiyaraj S."/>
        </authorList>
    </citation>
    <scope>NUCLEOTIDE SEQUENCE [LARGE SCALE GENOMIC DNA]</scope>
    <source>
        <strain evidence="7 8">17J27-24</strain>
    </source>
</reference>
<evidence type="ECO:0000313" key="8">
    <source>
        <dbReference type="Proteomes" id="UP000298213"/>
    </source>
</evidence>